<dbReference type="GO" id="GO:0032993">
    <property type="term" value="C:protein-DNA complex"/>
    <property type="evidence" value="ECO:0007669"/>
    <property type="project" value="TreeGrafter"/>
</dbReference>
<dbReference type="STRING" id="929558.SMGD1_2078"/>
<dbReference type="InterPro" id="IPR001867">
    <property type="entry name" value="OmpR/PhoB-type_DNA-bd"/>
</dbReference>
<feature type="domain" description="Response regulatory" evidence="8">
    <location>
        <begin position="3"/>
        <end position="117"/>
    </location>
</feature>
<dbReference type="GO" id="GO:0000156">
    <property type="term" value="F:phosphorelay response regulator activity"/>
    <property type="evidence" value="ECO:0007669"/>
    <property type="project" value="TreeGrafter"/>
</dbReference>
<dbReference type="Gene3D" id="6.10.250.690">
    <property type="match status" value="1"/>
</dbReference>
<evidence type="ECO:0000256" key="5">
    <source>
        <dbReference type="ARBA" id="ARBA00023163"/>
    </source>
</evidence>
<dbReference type="GO" id="GO:0005829">
    <property type="term" value="C:cytosol"/>
    <property type="evidence" value="ECO:0007669"/>
    <property type="project" value="TreeGrafter"/>
</dbReference>
<dbReference type="PANTHER" id="PTHR48111:SF1">
    <property type="entry name" value="TWO-COMPONENT RESPONSE REGULATOR ORR33"/>
    <property type="match status" value="1"/>
</dbReference>
<dbReference type="AlphaFoldDB" id="B6BJ84"/>
<keyword evidence="1 6" id="KW-0597">Phosphoprotein</keyword>
<dbReference type="GO" id="GO:0000976">
    <property type="term" value="F:transcription cis-regulatory region binding"/>
    <property type="evidence" value="ECO:0007669"/>
    <property type="project" value="TreeGrafter"/>
</dbReference>
<dbReference type="eggNOG" id="COG0745">
    <property type="taxonomic scope" value="Bacteria"/>
</dbReference>
<gene>
    <name evidence="10" type="ORF">SMGD1_2078</name>
</gene>
<evidence type="ECO:0000256" key="6">
    <source>
        <dbReference type="PROSITE-ProRule" id="PRU00169"/>
    </source>
</evidence>
<dbReference type="GO" id="GO:0006355">
    <property type="term" value="P:regulation of DNA-templated transcription"/>
    <property type="evidence" value="ECO:0007669"/>
    <property type="project" value="InterPro"/>
</dbReference>
<dbReference type="CDD" id="cd00383">
    <property type="entry name" value="trans_reg_C"/>
    <property type="match status" value="1"/>
</dbReference>
<reference evidence="10 11" key="1">
    <citation type="journal article" date="2012" name="Proc. Natl. Acad. Sci. U.S.A.">
        <title>Genome and physiology of a model Epsilonproteobacterium responsible for sulfide detoxification in marine oxygen depletion zones.</title>
        <authorList>
            <person name="Grote J."/>
            <person name="Schott T."/>
            <person name="Bruckner C.G."/>
            <person name="Glockner F.O."/>
            <person name="Jost G."/>
            <person name="Teeling H."/>
            <person name="Labrenz M."/>
            <person name="Jurgens K."/>
        </authorList>
    </citation>
    <scope>NUCLEOTIDE SEQUENCE [LARGE SCALE GENOMIC DNA]</scope>
    <source>
        <strain evidence="10 11">GD1</strain>
    </source>
</reference>
<dbReference type="PROSITE" id="PS50110">
    <property type="entry name" value="RESPONSE_REGULATORY"/>
    <property type="match status" value="1"/>
</dbReference>
<dbReference type="SUPFAM" id="SSF52172">
    <property type="entry name" value="CheY-like"/>
    <property type="match status" value="1"/>
</dbReference>
<evidence type="ECO:0000313" key="11">
    <source>
        <dbReference type="Proteomes" id="UP000006431"/>
    </source>
</evidence>
<name>B6BJ84_SULGG</name>
<dbReference type="HOGENOM" id="CLU_000445_30_1_7"/>
<evidence type="ECO:0000256" key="4">
    <source>
        <dbReference type="ARBA" id="ARBA00023125"/>
    </source>
</evidence>
<keyword evidence="5" id="KW-0804">Transcription</keyword>
<accession>H1FXA5</accession>
<evidence type="ECO:0000256" key="3">
    <source>
        <dbReference type="ARBA" id="ARBA00023015"/>
    </source>
</evidence>
<evidence type="ECO:0000259" key="9">
    <source>
        <dbReference type="PROSITE" id="PS51755"/>
    </source>
</evidence>
<dbReference type="SMART" id="SM00448">
    <property type="entry name" value="REC"/>
    <property type="match status" value="1"/>
</dbReference>
<organism evidence="10 11">
    <name type="scientific">Sulfurimonas gotlandica (strain DSM 19862 / JCM 16533 / GD1)</name>
    <dbReference type="NCBI Taxonomy" id="929558"/>
    <lineage>
        <taxon>Bacteria</taxon>
        <taxon>Pseudomonadati</taxon>
        <taxon>Campylobacterota</taxon>
        <taxon>Epsilonproteobacteria</taxon>
        <taxon>Campylobacterales</taxon>
        <taxon>Sulfurimonadaceae</taxon>
        <taxon>Sulfurimonas</taxon>
    </lineage>
</organism>
<dbReference type="Proteomes" id="UP000006431">
    <property type="component" value="Unassembled WGS sequence"/>
</dbReference>
<dbReference type="InterPro" id="IPR036388">
    <property type="entry name" value="WH-like_DNA-bd_sf"/>
</dbReference>
<evidence type="ECO:0000259" key="8">
    <source>
        <dbReference type="PROSITE" id="PS50110"/>
    </source>
</evidence>
<dbReference type="EMBL" id="AFRZ01000001">
    <property type="protein sequence ID" value="EHP30601.1"/>
    <property type="molecule type" value="Genomic_DNA"/>
</dbReference>
<keyword evidence="4 7" id="KW-0238">DNA-binding</keyword>
<dbReference type="PATRIC" id="fig|929558.5.peg.2069"/>
<dbReference type="Pfam" id="PF00486">
    <property type="entry name" value="Trans_reg_C"/>
    <property type="match status" value="1"/>
</dbReference>
<feature type="modified residue" description="4-aspartylphosphate" evidence="6">
    <location>
        <position position="52"/>
    </location>
</feature>
<sequence length="217" mass="24807">MTKILLLEDDLLFGETLVDLLEENDFEVTHVPNGQSAIDATYNQNFHIYILDINVPLIDGVTVLKELRDANDSTPTIFLTSHKDKEMLTRGFMSGADDYITKPFDSDELLLRLRALLRRCKSSSVECIELLCHDEVHKRISYDEIELDLSKKEYALLLLLMKHVNNTVPKELISDELWSVSQTGSDGAIRVYINRIKQLLPQMTIENIRGIGYKLVP</sequence>
<comment type="caution">
    <text evidence="10">The sequence shown here is derived from an EMBL/GenBank/DDBJ whole genome shotgun (WGS) entry which is preliminary data.</text>
</comment>
<dbReference type="Pfam" id="PF00072">
    <property type="entry name" value="Response_reg"/>
    <property type="match status" value="1"/>
</dbReference>
<keyword evidence="3" id="KW-0805">Transcription regulation</keyword>
<evidence type="ECO:0000256" key="7">
    <source>
        <dbReference type="PROSITE-ProRule" id="PRU01091"/>
    </source>
</evidence>
<dbReference type="Gene3D" id="1.10.10.10">
    <property type="entry name" value="Winged helix-like DNA-binding domain superfamily/Winged helix DNA-binding domain"/>
    <property type="match status" value="1"/>
</dbReference>
<protein>
    <submittedName>
        <fullName evidence="10">Two-component transcriptional regulator</fullName>
    </submittedName>
</protein>
<dbReference type="PROSITE" id="PS51755">
    <property type="entry name" value="OMPR_PHOB"/>
    <property type="match status" value="1"/>
</dbReference>
<dbReference type="PANTHER" id="PTHR48111">
    <property type="entry name" value="REGULATOR OF RPOS"/>
    <property type="match status" value="1"/>
</dbReference>
<keyword evidence="2" id="KW-0902">Two-component regulatory system</keyword>
<dbReference type="InterPro" id="IPR039420">
    <property type="entry name" value="WalR-like"/>
</dbReference>
<dbReference type="Gene3D" id="3.40.50.2300">
    <property type="match status" value="1"/>
</dbReference>
<dbReference type="SMART" id="SM00862">
    <property type="entry name" value="Trans_reg_C"/>
    <property type="match status" value="1"/>
</dbReference>
<dbReference type="InterPro" id="IPR011006">
    <property type="entry name" value="CheY-like_superfamily"/>
</dbReference>
<evidence type="ECO:0000256" key="2">
    <source>
        <dbReference type="ARBA" id="ARBA00023012"/>
    </source>
</evidence>
<feature type="DNA-binding region" description="OmpR/PhoB-type" evidence="7">
    <location>
        <begin position="122"/>
        <end position="217"/>
    </location>
</feature>
<dbReference type="InterPro" id="IPR001789">
    <property type="entry name" value="Sig_transdc_resp-reg_receiver"/>
</dbReference>
<evidence type="ECO:0000256" key="1">
    <source>
        <dbReference type="ARBA" id="ARBA00022553"/>
    </source>
</evidence>
<feature type="domain" description="OmpR/PhoB-type" evidence="9">
    <location>
        <begin position="122"/>
        <end position="217"/>
    </location>
</feature>
<proteinExistence type="predicted"/>
<dbReference type="RefSeq" id="WP_008336949.1">
    <property type="nucleotide sequence ID" value="NZ_AFRZ01000001.1"/>
</dbReference>
<keyword evidence="11" id="KW-1185">Reference proteome</keyword>
<dbReference type="OrthoDB" id="8912111at2"/>
<evidence type="ECO:0000313" key="10">
    <source>
        <dbReference type="EMBL" id="EHP30601.1"/>
    </source>
</evidence>
<accession>B6BJ84</accession>